<evidence type="ECO:0000313" key="12">
    <source>
        <dbReference type="Proteomes" id="UP001293593"/>
    </source>
</evidence>
<keyword evidence="2" id="KW-0936">Ethylene signaling pathway</keyword>
<evidence type="ECO:0000256" key="8">
    <source>
        <dbReference type="ARBA" id="ARBA00024343"/>
    </source>
</evidence>
<protein>
    <recommendedName>
        <fullName evidence="10">AP2/ERF domain-containing protein</fullName>
    </recommendedName>
</protein>
<dbReference type="InterPro" id="IPR036955">
    <property type="entry name" value="AP2/ERF_dom_sf"/>
</dbReference>
<feature type="region of interest" description="Disordered" evidence="9">
    <location>
        <begin position="20"/>
        <end position="43"/>
    </location>
</feature>
<dbReference type="Pfam" id="PF00847">
    <property type="entry name" value="AP2"/>
    <property type="match status" value="1"/>
</dbReference>
<evidence type="ECO:0000256" key="3">
    <source>
        <dbReference type="ARBA" id="ARBA00023015"/>
    </source>
</evidence>
<dbReference type="SUPFAM" id="SSF54171">
    <property type="entry name" value="DNA-binding domain"/>
    <property type="match status" value="1"/>
</dbReference>
<dbReference type="PRINTS" id="PR00367">
    <property type="entry name" value="ETHRSPELEMNT"/>
</dbReference>
<dbReference type="SMART" id="SM00380">
    <property type="entry name" value="AP2"/>
    <property type="match status" value="1"/>
</dbReference>
<proteinExistence type="inferred from homology"/>
<feature type="region of interest" description="Disordered" evidence="9">
    <location>
        <begin position="165"/>
        <end position="193"/>
    </location>
</feature>
<dbReference type="PROSITE" id="PS51032">
    <property type="entry name" value="AP2_ERF"/>
    <property type="match status" value="1"/>
</dbReference>
<keyword evidence="5" id="KW-0010">Activator</keyword>
<accession>A0AAE1TDJ0</accession>
<dbReference type="GO" id="GO:0006950">
    <property type="term" value="P:response to stress"/>
    <property type="evidence" value="ECO:0007669"/>
    <property type="project" value="UniProtKB-ARBA"/>
</dbReference>
<comment type="similarity">
    <text evidence="8">Belongs to the AP2/ERF transcription factor family. ERF subfamily.</text>
</comment>
<dbReference type="AlphaFoldDB" id="A0AAE1TDJ0"/>
<dbReference type="InterPro" id="IPR044808">
    <property type="entry name" value="ERF_plant"/>
</dbReference>
<dbReference type="GO" id="GO:0003700">
    <property type="term" value="F:DNA-binding transcription factor activity"/>
    <property type="evidence" value="ECO:0007669"/>
    <property type="project" value="InterPro"/>
</dbReference>
<evidence type="ECO:0000256" key="6">
    <source>
        <dbReference type="ARBA" id="ARBA00023163"/>
    </source>
</evidence>
<dbReference type="FunFam" id="3.30.730.10:FF:000001">
    <property type="entry name" value="Ethylene-responsive transcription factor 2"/>
    <property type="match status" value="1"/>
</dbReference>
<sequence length="193" mass="21781">MATSDEVSHLERIRQHLLGDFPSSEPFSSNRYPVKLEDSSSSEFDLKPTVPAQSLCSYMVETSGFEDVGEVLNSVSEVEMEKKPASPETEKAECDESAILRRYRGVRRRPWGKYAAEIRDPTQKGTRVWLGTFDNEIDAAKAYDCAAFRMRGRRAILNFPLEAGESDPTSNRCARKRRRHGSAEEVSQISTEI</sequence>
<dbReference type="GO" id="GO:0005634">
    <property type="term" value="C:nucleus"/>
    <property type="evidence" value="ECO:0007669"/>
    <property type="project" value="UniProtKB-SubCell"/>
</dbReference>
<evidence type="ECO:0000256" key="2">
    <source>
        <dbReference type="ARBA" id="ARBA00022745"/>
    </source>
</evidence>
<organism evidence="11 12">
    <name type="scientific">Acacia crassicarpa</name>
    <name type="common">northern wattle</name>
    <dbReference type="NCBI Taxonomy" id="499986"/>
    <lineage>
        <taxon>Eukaryota</taxon>
        <taxon>Viridiplantae</taxon>
        <taxon>Streptophyta</taxon>
        <taxon>Embryophyta</taxon>
        <taxon>Tracheophyta</taxon>
        <taxon>Spermatophyta</taxon>
        <taxon>Magnoliopsida</taxon>
        <taxon>eudicotyledons</taxon>
        <taxon>Gunneridae</taxon>
        <taxon>Pentapetalae</taxon>
        <taxon>rosids</taxon>
        <taxon>fabids</taxon>
        <taxon>Fabales</taxon>
        <taxon>Fabaceae</taxon>
        <taxon>Caesalpinioideae</taxon>
        <taxon>mimosoid clade</taxon>
        <taxon>Acacieae</taxon>
        <taxon>Acacia</taxon>
    </lineage>
</organism>
<dbReference type="EMBL" id="JAWXYG010000002">
    <property type="protein sequence ID" value="KAK4279785.1"/>
    <property type="molecule type" value="Genomic_DNA"/>
</dbReference>
<keyword evidence="6" id="KW-0804">Transcription</keyword>
<comment type="subcellular location">
    <subcellularLocation>
        <location evidence="1">Nucleus</location>
    </subcellularLocation>
</comment>
<comment type="caution">
    <text evidence="11">The sequence shown here is derived from an EMBL/GenBank/DDBJ whole genome shotgun (WGS) entry which is preliminary data.</text>
</comment>
<evidence type="ECO:0000259" key="10">
    <source>
        <dbReference type="PROSITE" id="PS51032"/>
    </source>
</evidence>
<dbReference type="PANTHER" id="PTHR31190:SF499">
    <property type="entry name" value="ETHYLENE-RESPONSIVE TRANSCRIPTION FACTOR ERF105"/>
    <property type="match status" value="1"/>
</dbReference>
<gene>
    <name evidence="11" type="ORF">QN277_011506</name>
</gene>
<dbReference type="GO" id="GO:0009873">
    <property type="term" value="P:ethylene-activated signaling pathway"/>
    <property type="evidence" value="ECO:0007669"/>
    <property type="project" value="UniProtKB-KW"/>
</dbReference>
<dbReference type="CDD" id="cd00018">
    <property type="entry name" value="AP2"/>
    <property type="match status" value="1"/>
</dbReference>
<feature type="domain" description="AP2/ERF" evidence="10">
    <location>
        <begin position="102"/>
        <end position="160"/>
    </location>
</feature>
<dbReference type="Gene3D" id="3.30.730.10">
    <property type="entry name" value="AP2/ERF domain"/>
    <property type="match status" value="1"/>
</dbReference>
<evidence type="ECO:0000256" key="5">
    <source>
        <dbReference type="ARBA" id="ARBA00023159"/>
    </source>
</evidence>
<evidence type="ECO:0000256" key="4">
    <source>
        <dbReference type="ARBA" id="ARBA00023125"/>
    </source>
</evidence>
<keyword evidence="4" id="KW-0238">DNA-binding</keyword>
<evidence type="ECO:0000256" key="1">
    <source>
        <dbReference type="ARBA" id="ARBA00004123"/>
    </source>
</evidence>
<keyword evidence="12" id="KW-1185">Reference proteome</keyword>
<dbReference type="Proteomes" id="UP001293593">
    <property type="component" value="Unassembled WGS sequence"/>
</dbReference>
<evidence type="ECO:0000256" key="7">
    <source>
        <dbReference type="ARBA" id="ARBA00023242"/>
    </source>
</evidence>
<dbReference type="PANTHER" id="PTHR31190">
    <property type="entry name" value="DNA-BINDING DOMAIN"/>
    <property type="match status" value="1"/>
</dbReference>
<dbReference type="InterPro" id="IPR016177">
    <property type="entry name" value="DNA-bd_dom_sf"/>
</dbReference>
<evidence type="ECO:0000256" key="9">
    <source>
        <dbReference type="SAM" id="MobiDB-lite"/>
    </source>
</evidence>
<dbReference type="GO" id="GO:0000976">
    <property type="term" value="F:transcription cis-regulatory region binding"/>
    <property type="evidence" value="ECO:0007669"/>
    <property type="project" value="UniProtKB-ARBA"/>
</dbReference>
<keyword evidence="3" id="KW-0805">Transcription regulation</keyword>
<evidence type="ECO:0000313" key="11">
    <source>
        <dbReference type="EMBL" id="KAK4279785.1"/>
    </source>
</evidence>
<keyword evidence="7" id="KW-0539">Nucleus</keyword>
<reference evidence="11" key="1">
    <citation type="submission" date="2023-10" db="EMBL/GenBank/DDBJ databases">
        <title>Chromosome-level genome of the transformable northern wattle, Acacia crassicarpa.</title>
        <authorList>
            <person name="Massaro I."/>
            <person name="Sinha N.R."/>
            <person name="Poethig S."/>
            <person name="Leichty A.R."/>
        </authorList>
    </citation>
    <scope>NUCLEOTIDE SEQUENCE</scope>
    <source>
        <strain evidence="11">Acra3RX</strain>
        <tissue evidence="11">Leaf</tissue>
    </source>
</reference>
<dbReference type="InterPro" id="IPR001471">
    <property type="entry name" value="AP2/ERF_dom"/>
</dbReference>
<name>A0AAE1TDJ0_9FABA</name>